<dbReference type="AlphaFoldDB" id="A0A5E6U1B4"/>
<proteinExistence type="predicted"/>
<sequence length="655" mass="74055">MSPIEQKVISEAAKPGMELVSAALSPTVERVRKWAAEKELKGKLNADELSLTMDRYLVKLAKRVREITSITFPQLKLDIHEAYEPLFMMRNTHFDTADHLIAADELVSSPSRPTIIVDGAGMGKSTFSKFIVAKLLFKSGRIPILFDLRKVDPKLNITDNIATELDFPDEKFDRKLFYRLLKLGKFFVILDGFDEIPVAHQHLLANQLHDISVKGGDNAIIITTRPQEIVPDLISAVSLKFAPFTLEQALSLLKRYDKISGLDIGDRLSREVSSIPSKFIQSPLLVSLLYRTYGVNNSIADKISTFYDEIYHALYKGHDLINKNGYAREKKSGLGFEDFRKLLRALCHYMMLRTKTSFESLSEADSYINDAAKISLATPSSTSNFLDDLFVAVPLMQRDGTEYKFFHKTILEYFAAEYIIFNESSRRLLKKIFESPLAASFAKVFEFLNDMNPLLFESVITQKFALEAKTLTVSKNEQVNAISTCQFVHKFKIALWPVEGNSETFEKEDGSEILILSSDVHAGGELVSTCWREGTLNGTPFYLALAYEDKHENLHKSAWDAITSEYTGEINDYRMQYAFDGLEKIIPVGKWVRPTTKVINGLYSENIAIKDVFLSALEDRNVAAGVRVLDFIKIDALLAKIKSRSSLDIDMKDFL</sequence>
<organism evidence="1 2">
    <name type="scientific">Pseudomonas fluorescens</name>
    <dbReference type="NCBI Taxonomy" id="294"/>
    <lineage>
        <taxon>Bacteria</taxon>
        <taxon>Pseudomonadati</taxon>
        <taxon>Pseudomonadota</taxon>
        <taxon>Gammaproteobacteria</taxon>
        <taxon>Pseudomonadales</taxon>
        <taxon>Pseudomonadaceae</taxon>
        <taxon>Pseudomonas</taxon>
    </lineage>
</organism>
<dbReference type="InterPro" id="IPR027417">
    <property type="entry name" value="P-loop_NTPase"/>
</dbReference>
<evidence type="ECO:0000313" key="2">
    <source>
        <dbReference type="Proteomes" id="UP000399692"/>
    </source>
</evidence>
<dbReference type="OrthoDB" id="6064495at2"/>
<dbReference type="PANTHER" id="PTHR46844:SF1">
    <property type="entry name" value="SLR5058 PROTEIN"/>
    <property type="match status" value="1"/>
</dbReference>
<evidence type="ECO:0008006" key="3">
    <source>
        <dbReference type="Google" id="ProtNLM"/>
    </source>
</evidence>
<protein>
    <recommendedName>
        <fullName evidence="3">NACHT domain-containing protein</fullName>
    </recommendedName>
</protein>
<reference evidence="1 2" key="1">
    <citation type="submission" date="2019-09" db="EMBL/GenBank/DDBJ databases">
        <authorList>
            <person name="Chandra G."/>
            <person name="Truman W A."/>
        </authorList>
    </citation>
    <scope>NUCLEOTIDE SEQUENCE [LARGE SCALE GENOMIC DNA]</scope>
    <source>
        <strain evidence="1">PS631</strain>
    </source>
</reference>
<dbReference type="PANTHER" id="PTHR46844">
    <property type="entry name" value="SLR5058 PROTEIN"/>
    <property type="match status" value="1"/>
</dbReference>
<dbReference type="RefSeq" id="WP_150570751.1">
    <property type="nucleotide sequence ID" value="NZ_CABVHF010000011.1"/>
</dbReference>
<evidence type="ECO:0000313" key="1">
    <source>
        <dbReference type="EMBL" id="VVM99504.1"/>
    </source>
</evidence>
<dbReference type="Gene3D" id="3.40.50.300">
    <property type="entry name" value="P-loop containing nucleotide triphosphate hydrolases"/>
    <property type="match status" value="1"/>
</dbReference>
<name>A0A5E6U1B4_PSEFL</name>
<dbReference type="SUPFAM" id="SSF52540">
    <property type="entry name" value="P-loop containing nucleoside triphosphate hydrolases"/>
    <property type="match status" value="1"/>
</dbReference>
<dbReference type="EMBL" id="CABVHF010000011">
    <property type="protein sequence ID" value="VVM99504.1"/>
    <property type="molecule type" value="Genomic_DNA"/>
</dbReference>
<dbReference type="Proteomes" id="UP000399692">
    <property type="component" value="Unassembled WGS sequence"/>
</dbReference>
<accession>A0A5E6U1B4</accession>
<gene>
    <name evidence="1" type="ORF">PS631_03271</name>
</gene>